<dbReference type="STRING" id="2200.GCA_001571405_01022"/>
<keyword evidence="6" id="KW-0418">Kinase</keyword>
<evidence type="ECO:0000256" key="8">
    <source>
        <dbReference type="SAM" id="MobiDB-lite"/>
    </source>
</evidence>
<keyword evidence="7" id="KW-0067">ATP-binding</keyword>
<feature type="domain" description="Signal transduction histidine kinase subgroup 2 dimerisation and phosphoacceptor" evidence="10">
    <location>
        <begin position="213"/>
        <end position="287"/>
    </location>
</feature>
<dbReference type="AlphaFoldDB" id="A0A1G8X739"/>
<evidence type="ECO:0000256" key="4">
    <source>
        <dbReference type="ARBA" id="ARBA00022679"/>
    </source>
</evidence>
<dbReference type="InterPro" id="IPR035965">
    <property type="entry name" value="PAS-like_dom_sf"/>
</dbReference>
<dbReference type="Gene3D" id="3.30.450.20">
    <property type="entry name" value="PAS domain"/>
    <property type="match status" value="1"/>
</dbReference>
<comment type="catalytic activity">
    <reaction evidence="1">
        <text>ATP + protein L-histidine = ADP + protein N-phospho-L-histidine.</text>
        <dbReference type="EC" id="2.7.13.3"/>
    </reaction>
</comment>
<evidence type="ECO:0000256" key="3">
    <source>
        <dbReference type="ARBA" id="ARBA00022553"/>
    </source>
</evidence>
<dbReference type="EC" id="2.7.13.3" evidence="2"/>
<dbReference type="InterPro" id="IPR036390">
    <property type="entry name" value="WH_DNA-bd_sf"/>
</dbReference>
<dbReference type="Pfam" id="PF07568">
    <property type="entry name" value="HisKA_2"/>
    <property type="match status" value="1"/>
</dbReference>
<sequence length="422" mass="46596">MAAEKYGGGAICMTSEMLELEEIKKLLRKEPHGLSILEISRKLGIGRNVTAKYMSMLHAAGQVEVRRVAAAKLYTLAHRVPVSALLGLTSDLIVVLDRNLCIVFANTAFCTEFCPGRDEIVGYPIEAFLPDRPIRQQITEMIHAALRGQERRCKLPWEVDGHTMKFHATFIPIVFEDGAPGVTVILEDVTREVEAMQDLRKALEEKDALIHAIHFRMRNALQTVSSIMHLQTSHLTDPAARRAVRATEQQILSLALAHEELHLSQNLSRVRMADYIARLAGTLFRTYNVPPEKIAWKVRAPGVEMPLELAQFTGFILTERIVNVIQHAFPDGMTGSMELAIDRDHTGRYTITVRDTGVGIPEGMEIAAGTTPGLPSVRYLVEQYLGGEISIRGDGGTTVTIAFNGEEPHVPPLGATPAGERT</sequence>
<evidence type="ECO:0000259" key="10">
    <source>
        <dbReference type="Pfam" id="PF07568"/>
    </source>
</evidence>
<keyword evidence="13" id="KW-1185">Reference proteome</keyword>
<feature type="domain" description="PAS fold-4" evidence="11">
    <location>
        <begin position="89"/>
        <end position="193"/>
    </location>
</feature>
<dbReference type="Pfam" id="PF02518">
    <property type="entry name" value="HATPase_c"/>
    <property type="match status" value="1"/>
</dbReference>
<name>A0A1G8X739_9EURY</name>
<dbReference type="RefSeq" id="WP_066956361.1">
    <property type="nucleotide sequence ID" value="NZ_BCNX01000006.1"/>
</dbReference>
<evidence type="ECO:0000256" key="5">
    <source>
        <dbReference type="ARBA" id="ARBA00022741"/>
    </source>
</evidence>
<evidence type="ECO:0000256" key="7">
    <source>
        <dbReference type="ARBA" id="ARBA00022840"/>
    </source>
</evidence>
<dbReference type="PANTHER" id="PTHR41523">
    <property type="entry name" value="TWO-COMPONENT SYSTEM SENSOR PROTEIN"/>
    <property type="match status" value="1"/>
</dbReference>
<dbReference type="InterPro" id="IPR013656">
    <property type="entry name" value="PAS_4"/>
</dbReference>
<evidence type="ECO:0000256" key="1">
    <source>
        <dbReference type="ARBA" id="ARBA00000085"/>
    </source>
</evidence>
<dbReference type="EMBL" id="FNFT01000001">
    <property type="protein sequence ID" value="SDJ86224.1"/>
    <property type="molecule type" value="Genomic_DNA"/>
</dbReference>
<dbReference type="InterPro" id="IPR036388">
    <property type="entry name" value="WH-like_DNA-bd_sf"/>
</dbReference>
<keyword evidence="5" id="KW-0547">Nucleotide-binding</keyword>
<feature type="domain" description="Histidine kinase/HSP90-like ATPase" evidence="9">
    <location>
        <begin position="316"/>
        <end position="403"/>
    </location>
</feature>
<dbReference type="InterPro" id="IPR000014">
    <property type="entry name" value="PAS"/>
</dbReference>
<dbReference type="NCBIfam" id="TIGR00229">
    <property type="entry name" value="sensory_box"/>
    <property type="match status" value="1"/>
</dbReference>
<keyword evidence="4" id="KW-0808">Transferase</keyword>
<accession>A0A1G8X739</accession>
<feature type="region of interest" description="Disordered" evidence="8">
    <location>
        <begin position="403"/>
        <end position="422"/>
    </location>
</feature>
<dbReference type="SUPFAM" id="SSF46785">
    <property type="entry name" value="Winged helix' DNA-binding domain"/>
    <property type="match status" value="1"/>
</dbReference>
<dbReference type="CDD" id="cd00130">
    <property type="entry name" value="PAS"/>
    <property type="match status" value="1"/>
</dbReference>
<dbReference type="Gene3D" id="1.10.10.10">
    <property type="entry name" value="Winged helix-like DNA-binding domain superfamily/Winged helix DNA-binding domain"/>
    <property type="match status" value="1"/>
</dbReference>
<evidence type="ECO:0000259" key="9">
    <source>
        <dbReference type="Pfam" id="PF02518"/>
    </source>
</evidence>
<dbReference type="SUPFAM" id="SSF55785">
    <property type="entry name" value="PYP-like sensor domain (PAS domain)"/>
    <property type="match status" value="1"/>
</dbReference>
<dbReference type="InterPro" id="IPR003594">
    <property type="entry name" value="HATPase_dom"/>
</dbReference>
<dbReference type="SUPFAM" id="SSF55874">
    <property type="entry name" value="ATPase domain of HSP90 chaperone/DNA topoisomerase II/histidine kinase"/>
    <property type="match status" value="1"/>
</dbReference>
<keyword evidence="3" id="KW-0597">Phosphoprotein</keyword>
<gene>
    <name evidence="12" type="ORF">SAMN04488571_101277</name>
</gene>
<dbReference type="PANTHER" id="PTHR41523:SF8">
    <property type="entry name" value="ETHYLENE RESPONSE SENSOR PROTEIN"/>
    <property type="match status" value="1"/>
</dbReference>
<reference evidence="12 13" key="1">
    <citation type="submission" date="2016-10" db="EMBL/GenBank/DDBJ databases">
        <authorList>
            <person name="Varghese N."/>
            <person name="Submissions S."/>
        </authorList>
    </citation>
    <scope>NUCLEOTIDE SEQUENCE [LARGE SCALE GENOMIC DNA]</scope>
    <source>
        <strain evidence="12 13">DSM 2373</strain>
    </source>
</reference>
<dbReference type="GO" id="GO:0004673">
    <property type="term" value="F:protein histidine kinase activity"/>
    <property type="evidence" value="ECO:0007669"/>
    <property type="project" value="UniProtKB-EC"/>
</dbReference>
<dbReference type="OrthoDB" id="8127at2157"/>
<organism evidence="12 13">
    <name type="scientific">Methanoculleus thermophilus</name>
    <dbReference type="NCBI Taxonomy" id="2200"/>
    <lineage>
        <taxon>Archaea</taxon>
        <taxon>Methanobacteriati</taxon>
        <taxon>Methanobacteriota</taxon>
        <taxon>Stenosarchaea group</taxon>
        <taxon>Methanomicrobia</taxon>
        <taxon>Methanomicrobiales</taxon>
        <taxon>Methanomicrobiaceae</taxon>
        <taxon>Methanoculleus</taxon>
    </lineage>
</organism>
<dbReference type="InterPro" id="IPR011495">
    <property type="entry name" value="Sig_transdc_His_kin_sub2_dim/P"/>
</dbReference>
<evidence type="ECO:0000313" key="13">
    <source>
        <dbReference type="Proteomes" id="UP000326500"/>
    </source>
</evidence>
<protein>
    <recommendedName>
        <fullName evidence="2">histidine kinase</fullName>
        <ecNumber evidence="2">2.7.13.3</ecNumber>
    </recommendedName>
</protein>
<dbReference type="Gene3D" id="3.30.565.10">
    <property type="entry name" value="Histidine kinase-like ATPase, C-terminal domain"/>
    <property type="match status" value="1"/>
</dbReference>
<dbReference type="Proteomes" id="UP000326500">
    <property type="component" value="Unassembled WGS sequence"/>
</dbReference>
<evidence type="ECO:0000313" key="12">
    <source>
        <dbReference type="EMBL" id="SDJ86224.1"/>
    </source>
</evidence>
<evidence type="ECO:0000259" key="11">
    <source>
        <dbReference type="Pfam" id="PF08448"/>
    </source>
</evidence>
<dbReference type="Pfam" id="PF08448">
    <property type="entry name" value="PAS_4"/>
    <property type="match status" value="1"/>
</dbReference>
<proteinExistence type="predicted"/>
<dbReference type="GO" id="GO:0005524">
    <property type="term" value="F:ATP binding"/>
    <property type="evidence" value="ECO:0007669"/>
    <property type="project" value="UniProtKB-KW"/>
</dbReference>
<dbReference type="InterPro" id="IPR036890">
    <property type="entry name" value="HATPase_C_sf"/>
</dbReference>
<evidence type="ECO:0000256" key="2">
    <source>
        <dbReference type="ARBA" id="ARBA00012438"/>
    </source>
</evidence>
<evidence type="ECO:0000256" key="6">
    <source>
        <dbReference type="ARBA" id="ARBA00022777"/>
    </source>
</evidence>